<evidence type="ECO:0000256" key="5">
    <source>
        <dbReference type="ARBA" id="ARBA00023163"/>
    </source>
</evidence>
<dbReference type="InterPro" id="IPR016152">
    <property type="entry name" value="PTrfase/Anion_transptr"/>
</dbReference>
<dbReference type="InterPro" id="IPR036388">
    <property type="entry name" value="WH-like_DNA-bd_sf"/>
</dbReference>
<dbReference type="GO" id="GO:0008982">
    <property type="term" value="F:protein-N(PI)-phosphohistidine-sugar phosphotransferase activity"/>
    <property type="evidence" value="ECO:0007669"/>
    <property type="project" value="InterPro"/>
</dbReference>
<evidence type="ECO:0000256" key="2">
    <source>
        <dbReference type="ARBA" id="ARBA00022737"/>
    </source>
</evidence>
<evidence type="ECO:0000313" key="9">
    <source>
        <dbReference type="EMBL" id="CQR25055.1"/>
    </source>
</evidence>
<dbReference type="InterPro" id="IPR036390">
    <property type="entry name" value="WH_DNA-bd_sf"/>
</dbReference>
<dbReference type="InterPro" id="IPR036634">
    <property type="entry name" value="PRD_sf"/>
</dbReference>
<reference evidence="10" key="1">
    <citation type="submission" date="2015-03" db="EMBL/GenBank/DDBJ databases">
        <authorList>
            <person name="Urmite Genomes"/>
        </authorList>
    </citation>
    <scope>NUCLEOTIDE SEQUENCE [LARGE SCALE GENOMIC DNA]</scope>
    <source>
        <strain evidence="10">FF10</strain>
    </source>
</reference>
<evidence type="ECO:0000259" key="6">
    <source>
        <dbReference type="PROSITE" id="PS51094"/>
    </source>
</evidence>
<dbReference type="SUPFAM" id="SSF55804">
    <property type="entry name" value="Phoshotransferase/anion transport protein"/>
    <property type="match status" value="1"/>
</dbReference>
<dbReference type="Pfam" id="PF05043">
    <property type="entry name" value="Mga"/>
    <property type="match status" value="1"/>
</dbReference>
<dbReference type="InterPro" id="IPR002178">
    <property type="entry name" value="PTS_EIIA_type-2_dom"/>
</dbReference>
<dbReference type="PROSITE" id="PS51099">
    <property type="entry name" value="PTS_EIIB_TYPE_2"/>
    <property type="match status" value="1"/>
</dbReference>
<evidence type="ECO:0000256" key="1">
    <source>
        <dbReference type="ARBA" id="ARBA00022679"/>
    </source>
</evidence>
<feature type="domain" description="PRD" evidence="8">
    <location>
        <begin position="294"/>
        <end position="405"/>
    </location>
</feature>
<protein>
    <submittedName>
        <fullName evidence="9">BglG family transcription antiterminator</fullName>
    </submittedName>
</protein>
<keyword evidence="2" id="KW-0677">Repeat</keyword>
<keyword evidence="10" id="KW-1185">Reference proteome</keyword>
<accession>A0A0E4H4L4</accession>
<dbReference type="Pfam" id="PF02302">
    <property type="entry name" value="PTS_IIB"/>
    <property type="match status" value="1"/>
</dbReference>
<dbReference type="OrthoDB" id="3710983at2"/>
<evidence type="ECO:0000256" key="4">
    <source>
        <dbReference type="ARBA" id="ARBA00023159"/>
    </source>
</evidence>
<keyword evidence="1" id="KW-0808">Transferase</keyword>
<dbReference type="RefSeq" id="WP_093650647.1">
    <property type="nucleotide sequence ID" value="NZ_CTEN01000003.1"/>
</dbReference>
<evidence type="ECO:0000259" key="7">
    <source>
        <dbReference type="PROSITE" id="PS51099"/>
    </source>
</evidence>
<dbReference type="SUPFAM" id="SSF46785">
    <property type="entry name" value="Winged helix' DNA-binding domain"/>
    <property type="match status" value="1"/>
</dbReference>
<gene>
    <name evidence="9" type="ORF">BN1356_01398</name>
</gene>
<dbReference type="Pfam" id="PF00874">
    <property type="entry name" value="PRD"/>
    <property type="match status" value="2"/>
</dbReference>
<dbReference type="PROSITE" id="PS51372">
    <property type="entry name" value="PRD_2"/>
    <property type="match status" value="2"/>
</dbReference>
<dbReference type="SUPFAM" id="SSF63520">
    <property type="entry name" value="PTS-regulatory domain, PRD"/>
    <property type="match status" value="2"/>
</dbReference>
<dbReference type="Gene3D" id="3.40.930.10">
    <property type="entry name" value="Mannitol-specific EII, Chain A"/>
    <property type="match status" value="1"/>
</dbReference>
<dbReference type="GO" id="GO:0009401">
    <property type="term" value="P:phosphoenolpyruvate-dependent sugar phosphotransferase system"/>
    <property type="evidence" value="ECO:0007669"/>
    <property type="project" value="InterPro"/>
</dbReference>
<keyword evidence="3" id="KW-0805">Transcription regulation</keyword>
<dbReference type="SUPFAM" id="SSF52794">
    <property type="entry name" value="PTS system IIB component-like"/>
    <property type="match status" value="1"/>
</dbReference>
<dbReference type="InterPro" id="IPR007737">
    <property type="entry name" value="Mga_HTH"/>
</dbReference>
<dbReference type="STRING" id="1608583.BN1356_01398"/>
<keyword evidence="4" id="KW-0010">Activator</keyword>
<proteinExistence type="predicted"/>
<feature type="domain" description="PTS EIIA type-2" evidence="6">
    <location>
        <begin position="521"/>
        <end position="664"/>
    </location>
</feature>
<dbReference type="InterPro" id="IPR003501">
    <property type="entry name" value="PTS_EIIB_2/3"/>
</dbReference>
<dbReference type="InterPro" id="IPR013011">
    <property type="entry name" value="PTS_EIIB_2"/>
</dbReference>
<dbReference type="CDD" id="cd05568">
    <property type="entry name" value="PTS_IIB_bgl_like"/>
    <property type="match status" value="1"/>
</dbReference>
<keyword evidence="5" id="KW-0804">Transcription</keyword>
<dbReference type="Gene3D" id="3.40.50.2300">
    <property type="match status" value="1"/>
</dbReference>
<dbReference type="Pfam" id="PF08279">
    <property type="entry name" value="HTH_11"/>
    <property type="match status" value="1"/>
</dbReference>
<dbReference type="AlphaFoldDB" id="A0A0E4H4L4"/>
<dbReference type="InterPro" id="IPR036095">
    <property type="entry name" value="PTS_EIIB-like_sf"/>
</dbReference>
<dbReference type="Proteomes" id="UP000198604">
    <property type="component" value="Unassembled WGS sequence"/>
</dbReference>
<dbReference type="InterPro" id="IPR011608">
    <property type="entry name" value="PRD"/>
</dbReference>
<dbReference type="PROSITE" id="PS51094">
    <property type="entry name" value="PTS_EIIA_TYPE_2"/>
    <property type="match status" value="1"/>
</dbReference>
<dbReference type="Gene3D" id="1.10.10.10">
    <property type="entry name" value="Winged helix-like DNA-binding domain superfamily/Winged helix DNA-binding domain"/>
    <property type="match status" value="1"/>
</dbReference>
<feature type="domain" description="PRD" evidence="8">
    <location>
        <begin position="187"/>
        <end position="293"/>
    </location>
</feature>
<dbReference type="EMBL" id="CTEN01000003">
    <property type="protein sequence ID" value="CQR25055.1"/>
    <property type="molecule type" value="Genomic_DNA"/>
</dbReference>
<dbReference type="Gene3D" id="1.10.1790.10">
    <property type="entry name" value="PRD domain"/>
    <property type="match status" value="2"/>
</dbReference>
<evidence type="ECO:0000256" key="3">
    <source>
        <dbReference type="ARBA" id="ARBA00023015"/>
    </source>
</evidence>
<dbReference type="GO" id="GO:0006355">
    <property type="term" value="P:regulation of DNA-templated transcription"/>
    <property type="evidence" value="ECO:0007669"/>
    <property type="project" value="InterPro"/>
</dbReference>
<evidence type="ECO:0000313" key="10">
    <source>
        <dbReference type="Proteomes" id="UP000198604"/>
    </source>
</evidence>
<feature type="domain" description="PTS EIIB type-2" evidence="7">
    <location>
        <begin position="408"/>
        <end position="500"/>
    </location>
</feature>
<organism evidence="9 10">
    <name type="scientific">Streptococcus varani</name>
    <dbReference type="NCBI Taxonomy" id="1608583"/>
    <lineage>
        <taxon>Bacteria</taxon>
        <taxon>Bacillati</taxon>
        <taxon>Bacillota</taxon>
        <taxon>Bacilli</taxon>
        <taxon>Lactobacillales</taxon>
        <taxon>Streptococcaceae</taxon>
        <taxon>Streptococcus</taxon>
    </lineage>
</organism>
<dbReference type="InterPro" id="IPR013196">
    <property type="entry name" value="HTH_11"/>
</dbReference>
<name>A0A0E4H4L4_9STRE</name>
<dbReference type="InterPro" id="IPR050661">
    <property type="entry name" value="BglG_antiterminators"/>
</dbReference>
<dbReference type="PANTHER" id="PTHR30185:SF18">
    <property type="entry name" value="TRANSCRIPTIONAL REGULATOR MTLR"/>
    <property type="match status" value="1"/>
</dbReference>
<sequence>MLSKKEMSILAALLKYQGSYISSQEIAKAVGLSDRTVRKYLKQLEEVLEQHGALLLSKQSLGTQFLIKDAIAFDTFWIEQKNQHRAVSDVTKLEVADDRERYIINKLFFEGGECSLASLSQELFISKTSISQMLADIREMIAGYNLSLQVEHNHFHVKGKEEDTRHFIKDYFFLDSFNGSVFSLIGDELLEKVHLSEIIHIVIKHSRNAGLKLADFILHNLVLHLALAIKRLKKGHPIQSLSGLENLLNTEEYQVAQAMINDLDATLGIHFPEQEVAYVTIHLRSGRSNFLGSDDSSSSFDSLEEHIGLALRKMGEELALPLEEDSHLINNLKSHFAPLLSRLVNHIQLFNPLTDEIKQEYGPVLDLVKEYFMELPELASYEISDDEWVYIALHVLATIEKLSQQQKKRVLVVCATGIGSARMLKNRLEREFSRDIEIEDVVSYFDLAQRDFKDIDLIISSIDLSGLLFLVPVVQVGVLLNQKDIEKIKTSLNNIVIKNHPVDAKSDLASRTEKLDLNLEEIFQADQFLVFDEKLAKKEVLDIMIARLKEAENAGFIEAFHQQLQLRESLSPVVFGEVLAFPHPAKALSIQEQIVVGIFKTPLEWSESAPHVRFVFLISPSMSRNDVLKEVSPKLVDFVENTSLQRKLLENPNFEIFKKLFIPLLRGGGN</sequence>
<dbReference type="PANTHER" id="PTHR30185">
    <property type="entry name" value="CRYPTIC BETA-GLUCOSIDE BGL OPERON ANTITERMINATOR"/>
    <property type="match status" value="1"/>
</dbReference>
<dbReference type="Pfam" id="PF00359">
    <property type="entry name" value="PTS_EIIA_2"/>
    <property type="match status" value="1"/>
</dbReference>
<evidence type="ECO:0000259" key="8">
    <source>
        <dbReference type="PROSITE" id="PS51372"/>
    </source>
</evidence>